<dbReference type="VEuPathDB" id="FungiDB:Z517_12234"/>
<sequence length="480" mass="53111">MATTSGRKERKMISTRILIISDTHAQLPSQPGEGASPAAPAVVPFHAPLPAADVLIHCGDLTMNGALSQHEAAATLLRNTPSETLKIVVPGNHDITLDRAYYARFPRLHAHYETYADDALDRIRELYTSQRARDAGIRYLEEGVAAFTLRNGARLTVYASAWQPEFCNWAFGYERGVDRYNHPRSRRQGPETGDDEDGEEAGQGDGHRVEHEPPSPVPVPVPVPDHGEIDIVVTHGPPRGILDKVWAPGPDGVNRGENVGCDHLRRAVGRCRPRIHCFGHIHEAWGAVWKRWFDGKDGGGVGIDIGGEGVYTSITGGDVGRDEHDDGTETEKREGKGEKQDGPATRPSNVEDVSFPSSMTEQRRRQQTQQDPTISPSQFPNPPYHPKDNPNCYYMYETQNLQQDVPGGETLLQPDPYEEQIRQRCATTVDARGLEFGAETLFVNASIMNLRYRPVNAPWVIDVMLPEAEDGDQGRGTRNE</sequence>
<feature type="compositionally biased region" description="Acidic residues" evidence="1">
    <location>
        <begin position="192"/>
        <end position="202"/>
    </location>
</feature>
<dbReference type="RefSeq" id="XP_013278102.1">
    <property type="nucleotide sequence ID" value="XM_013422648.1"/>
</dbReference>
<dbReference type="GO" id="GO:0016787">
    <property type="term" value="F:hydrolase activity"/>
    <property type="evidence" value="ECO:0007669"/>
    <property type="project" value="InterPro"/>
</dbReference>
<dbReference type="SUPFAM" id="SSF56300">
    <property type="entry name" value="Metallo-dependent phosphatases"/>
    <property type="match status" value="1"/>
</dbReference>
<feature type="compositionally biased region" description="Basic and acidic residues" evidence="1">
    <location>
        <begin position="319"/>
        <end position="341"/>
    </location>
</feature>
<dbReference type="Pfam" id="PF00149">
    <property type="entry name" value="Metallophos"/>
    <property type="match status" value="1"/>
</dbReference>
<dbReference type="Proteomes" id="UP000053029">
    <property type="component" value="Unassembled WGS sequence"/>
</dbReference>
<dbReference type="OrthoDB" id="630188at2759"/>
<dbReference type="GeneID" id="25311724"/>
<dbReference type="PANTHER" id="PTHR12905">
    <property type="entry name" value="METALLOPHOSPHOESTERASE"/>
    <property type="match status" value="1"/>
</dbReference>
<name>A0A0D2GPF0_9EURO</name>
<organism evidence="3 4">
    <name type="scientific">Fonsecaea pedrosoi CBS 271.37</name>
    <dbReference type="NCBI Taxonomy" id="1442368"/>
    <lineage>
        <taxon>Eukaryota</taxon>
        <taxon>Fungi</taxon>
        <taxon>Dikarya</taxon>
        <taxon>Ascomycota</taxon>
        <taxon>Pezizomycotina</taxon>
        <taxon>Eurotiomycetes</taxon>
        <taxon>Chaetothyriomycetidae</taxon>
        <taxon>Chaetothyriales</taxon>
        <taxon>Herpotrichiellaceae</taxon>
        <taxon>Fonsecaea</taxon>
    </lineage>
</organism>
<dbReference type="InterPro" id="IPR051693">
    <property type="entry name" value="UPF0046_metallophosphoest"/>
</dbReference>
<dbReference type="PANTHER" id="PTHR12905:SF0">
    <property type="entry name" value="CALCINEURIN-LIKE PHOSPHOESTERASE DOMAIN-CONTAINING PROTEIN"/>
    <property type="match status" value="1"/>
</dbReference>
<accession>A0A0D2GPF0</accession>
<feature type="domain" description="Calcineurin-like phosphoesterase" evidence="2">
    <location>
        <begin position="16"/>
        <end position="283"/>
    </location>
</feature>
<feature type="region of interest" description="Disordered" evidence="1">
    <location>
        <begin position="314"/>
        <end position="391"/>
    </location>
</feature>
<feature type="region of interest" description="Disordered" evidence="1">
    <location>
        <begin position="180"/>
        <end position="222"/>
    </location>
</feature>
<evidence type="ECO:0000313" key="3">
    <source>
        <dbReference type="EMBL" id="KIW74294.1"/>
    </source>
</evidence>
<reference evidence="3 4" key="1">
    <citation type="submission" date="2015-01" db="EMBL/GenBank/DDBJ databases">
        <title>The Genome Sequence of Fonsecaea pedrosoi CBS 271.37.</title>
        <authorList>
            <consortium name="The Broad Institute Genomics Platform"/>
            <person name="Cuomo C."/>
            <person name="de Hoog S."/>
            <person name="Gorbushina A."/>
            <person name="Stielow B."/>
            <person name="Teixiera M."/>
            <person name="Abouelleil A."/>
            <person name="Chapman S.B."/>
            <person name="Priest M."/>
            <person name="Young S.K."/>
            <person name="Wortman J."/>
            <person name="Nusbaum C."/>
            <person name="Birren B."/>
        </authorList>
    </citation>
    <scope>NUCLEOTIDE SEQUENCE [LARGE SCALE GENOMIC DNA]</scope>
    <source>
        <strain evidence="3 4">CBS 271.37</strain>
    </source>
</reference>
<dbReference type="InterPro" id="IPR029052">
    <property type="entry name" value="Metallo-depent_PP-like"/>
</dbReference>
<evidence type="ECO:0000256" key="1">
    <source>
        <dbReference type="SAM" id="MobiDB-lite"/>
    </source>
</evidence>
<gene>
    <name evidence="3" type="ORF">Z517_12234</name>
</gene>
<protein>
    <recommendedName>
        <fullName evidence="2">Calcineurin-like phosphoesterase domain-containing protein</fullName>
    </recommendedName>
</protein>
<dbReference type="InterPro" id="IPR004843">
    <property type="entry name" value="Calcineurin-like_PHP"/>
</dbReference>
<dbReference type="AlphaFoldDB" id="A0A0D2GPF0"/>
<dbReference type="HOGENOM" id="CLU_041441_2_1_1"/>
<dbReference type="EMBL" id="KN846977">
    <property type="protein sequence ID" value="KIW74294.1"/>
    <property type="molecule type" value="Genomic_DNA"/>
</dbReference>
<dbReference type="Gene3D" id="3.60.21.10">
    <property type="match status" value="1"/>
</dbReference>
<keyword evidence="4" id="KW-1185">Reference proteome</keyword>
<proteinExistence type="predicted"/>
<evidence type="ECO:0000313" key="4">
    <source>
        <dbReference type="Proteomes" id="UP000053029"/>
    </source>
</evidence>
<evidence type="ECO:0000259" key="2">
    <source>
        <dbReference type="Pfam" id="PF00149"/>
    </source>
</evidence>